<dbReference type="InterPro" id="IPR047041">
    <property type="entry name" value="BipA_GTP-bd_dom"/>
</dbReference>
<dbReference type="InterPro" id="IPR042116">
    <property type="entry name" value="TypA/BipA_C"/>
</dbReference>
<organism evidence="5 6">
    <name type="scientific">Candidatus Neomicrothrix subdominans</name>
    <dbReference type="NCBI Taxonomy" id="2954438"/>
    <lineage>
        <taxon>Bacteria</taxon>
        <taxon>Bacillati</taxon>
        <taxon>Actinomycetota</taxon>
        <taxon>Acidimicrobiia</taxon>
        <taxon>Acidimicrobiales</taxon>
        <taxon>Microthrixaceae</taxon>
        <taxon>Candidatus Neomicrothrix</taxon>
    </lineage>
</organism>
<protein>
    <recommendedName>
        <fullName evidence="3">50S ribosomal subunit assembly factor BipA</fullName>
    </recommendedName>
</protein>
<dbReference type="InterPro" id="IPR027417">
    <property type="entry name" value="P-loop_NTPase"/>
</dbReference>
<dbReference type="InterPro" id="IPR000795">
    <property type="entry name" value="T_Tr_GTP-bd_dom"/>
</dbReference>
<dbReference type="InterPro" id="IPR047042">
    <property type="entry name" value="BipA_II"/>
</dbReference>
<dbReference type="SUPFAM" id="SSF54980">
    <property type="entry name" value="EF-G C-terminal domain-like"/>
    <property type="match status" value="2"/>
</dbReference>
<dbReference type="InterPro" id="IPR035647">
    <property type="entry name" value="EFG_III/V"/>
</dbReference>
<dbReference type="AlphaFoldDB" id="A0A936TET7"/>
<dbReference type="InterPro" id="IPR000640">
    <property type="entry name" value="EFG_V-like"/>
</dbReference>
<evidence type="ECO:0000313" key="6">
    <source>
        <dbReference type="Proteomes" id="UP000727993"/>
    </source>
</evidence>
<dbReference type="CDD" id="cd03710">
    <property type="entry name" value="BipA_TypA_C"/>
    <property type="match status" value="1"/>
</dbReference>
<feature type="domain" description="Tr-type G" evidence="4">
    <location>
        <begin position="4"/>
        <end position="219"/>
    </location>
</feature>
<dbReference type="PANTHER" id="PTHR42908">
    <property type="entry name" value="TRANSLATION ELONGATION FACTOR-RELATED"/>
    <property type="match status" value="1"/>
</dbReference>
<dbReference type="EMBL" id="JADJZA010000010">
    <property type="protein sequence ID" value="MBK9298663.1"/>
    <property type="molecule type" value="Genomic_DNA"/>
</dbReference>
<name>A0A936TET7_9ACTN</name>
<dbReference type="Pfam" id="PF22042">
    <property type="entry name" value="EF-G_D2"/>
    <property type="match status" value="1"/>
</dbReference>
<proteinExistence type="predicted"/>
<evidence type="ECO:0000256" key="3">
    <source>
        <dbReference type="ARBA" id="ARBA00035722"/>
    </source>
</evidence>
<dbReference type="CDD" id="cd01891">
    <property type="entry name" value="TypA_BipA"/>
    <property type="match status" value="1"/>
</dbReference>
<dbReference type="FunFam" id="2.40.50.250:FF:000001">
    <property type="entry name" value="GTP-binding protein TypA"/>
    <property type="match status" value="1"/>
</dbReference>
<dbReference type="PROSITE" id="PS51722">
    <property type="entry name" value="G_TR_2"/>
    <property type="match status" value="1"/>
</dbReference>
<dbReference type="Gene3D" id="3.30.70.870">
    <property type="entry name" value="Elongation Factor G (Translational Gtpase), domain 3"/>
    <property type="match status" value="1"/>
</dbReference>
<evidence type="ECO:0000256" key="1">
    <source>
        <dbReference type="ARBA" id="ARBA00022741"/>
    </source>
</evidence>
<gene>
    <name evidence="5" type="primary">typA</name>
    <name evidence="5" type="ORF">IPN02_17920</name>
</gene>
<dbReference type="Pfam" id="PF21018">
    <property type="entry name" value="BipA_C"/>
    <property type="match status" value="1"/>
</dbReference>
<keyword evidence="2" id="KW-0342">GTP-binding</keyword>
<dbReference type="GO" id="GO:0005525">
    <property type="term" value="F:GTP binding"/>
    <property type="evidence" value="ECO:0007669"/>
    <property type="project" value="UniProtKB-KW"/>
</dbReference>
<dbReference type="InterPro" id="IPR005225">
    <property type="entry name" value="Small_GTP-bd"/>
</dbReference>
<dbReference type="SMART" id="SM00838">
    <property type="entry name" value="EFG_C"/>
    <property type="match status" value="1"/>
</dbReference>
<dbReference type="FunFam" id="3.30.70.240:FF:000002">
    <property type="entry name" value="GTP-binding protein TypA"/>
    <property type="match status" value="1"/>
</dbReference>
<dbReference type="InterPro" id="IPR048876">
    <property type="entry name" value="BipA_C"/>
</dbReference>
<dbReference type="PANTHER" id="PTHR42908:SF8">
    <property type="entry name" value="TR-TYPE G DOMAIN-CONTAINING PROTEIN"/>
    <property type="match status" value="1"/>
</dbReference>
<sequence length="628" mass="68301">MPVEGFRNVAIIAHVDHGKTTLVDALLGQAGAMSAHHKPDESDAADGHATRVMDSMDQERERGITILAKNTAVRWPLSAEHGGGKAGEVKLNIVDTPGHADFGGEVERALTMVDGVLLLVDSSEGPLPQTRFVLRKALELDLPAVVVVNKVDRPDARVSEVVSEVEELFLDLEAEMHHLEFPIVYTNAKAGTASLDPTTQEANLEPLVRTLVDHLPPPSHDPDAPLRAWVTNLDSNPFVGRLALCRVVSGTIKKNQPVAWCKADGTIVSARTGSVFVTENHERVEVDSAGPGELVAVSGIENINLGETIADPDDPRPLPVITVDEPSLSMTIGINTSPMAGKEGSKLTARLVKNRLDTELLGNVSLRVLPTEAPNAWEVQARGELQLAVLIEAMRREGFELTVGKPQVLIKEIDGVRQEPFERLTVDVPEEFSGTVTQLLSERRGRMNEVSHGDSGWVRQEWIVPARGLIGFRTKFLTETRGTGVLNHVFEGYEKWAGKIRSRGTGSIVADRRGPTTMNAIVAIQERSALIVPPGVEVYEGMVVGENSRPDDMDVNICKEKKQTNMRASGSDNTEKVTPPMPMGLDRALEFIATDECVEVTPESIRLRKVELDPNIRARAAKKAKADA</sequence>
<dbReference type="CDD" id="cd03691">
    <property type="entry name" value="BipA_TypA_II"/>
    <property type="match status" value="1"/>
</dbReference>
<comment type="caution">
    <text evidence="5">The sequence shown here is derived from an EMBL/GenBank/DDBJ whole genome shotgun (WGS) entry which is preliminary data.</text>
</comment>
<dbReference type="Gene3D" id="3.30.70.240">
    <property type="match status" value="1"/>
</dbReference>
<dbReference type="Gene3D" id="3.40.50.300">
    <property type="entry name" value="P-loop containing nucleotide triphosphate hydrolases"/>
    <property type="match status" value="1"/>
</dbReference>
<dbReference type="Gene3D" id="2.40.30.10">
    <property type="entry name" value="Translation factors"/>
    <property type="match status" value="1"/>
</dbReference>
<dbReference type="Proteomes" id="UP000727993">
    <property type="component" value="Unassembled WGS sequence"/>
</dbReference>
<accession>A0A936TET7</accession>
<dbReference type="Pfam" id="PF00679">
    <property type="entry name" value="EFG_C"/>
    <property type="match status" value="1"/>
</dbReference>
<dbReference type="PRINTS" id="PR00315">
    <property type="entry name" value="ELONGATNFCT"/>
</dbReference>
<dbReference type="InterPro" id="IPR053905">
    <property type="entry name" value="EF-G-like_DII"/>
</dbReference>
<dbReference type="SUPFAM" id="SSF52540">
    <property type="entry name" value="P-loop containing nucleoside triphosphate hydrolases"/>
    <property type="match status" value="1"/>
</dbReference>
<dbReference type="InterPro" id="IPR035651">
    <property type="entry name" value="BipA_V"/>
</dbReference>
<dbReference type="NCBIfam" id="TIGR00231">
    <property type="entry name" value="small_GTP"/>
    <property type="match status" value="1"/>
</dbReference>
<dbReference type="NCBIfam" id="TIGR01394">
    <property type="entry name" value="TypA_BipA"/>
    <property type="match status" value="1"/>
</dbReference>
<dbReference type="SUPFAM" id="SSF50447">
    <property type="entry name" value="Translation proteins"/>
    <property type="match status" value="1"/>
</dbReference>
<dbReference type="InterPro" id="IPR006298">
    <property type="entry name" value="BipA"/>
</dbReference>
<evidence type="ECO:0000313" key="5">
    <source>
        <dbReference type="EMBL" id="MBK9298663.1"/>
    </source>
</evidence>
<evidence type="ECO:0000256" key="2">
    <source>
        <dbReference type="ARBA" id="ARBA00023134"/>
    </source>
</evidence>
<dbReference type="GO" id="GO:1990904">
    <property type="term" value="C:ribonucleoprotein complex"/>
    <property type="evidence" value="ECO:0007669"/>
    <property type="project" value="TreeGrafter"/>
</dbReference>
<evidence type="ECO:0000259" key="4">
    <source>
        <dbReference type="PROSITE" id="PS51722"/>
    </source>
</evidence>
<dbReference type="GO" id="GO:0003924">
    <property type="term" value="F:GTPase activity"/>
    <property type="evidence" value="ECO:0007669"/>
    <property type="project" value="InterPro"/>
</dbReference>
<dbReference type="Pfam" id="PF00009">
    <property type="entry name" value="GTP_EFTU"/>
    <property type="match status" value="1"/>
</dbReference>
<dbReference type="GO" id="GO:0005829">
    <property type="term" value="C:cytosol"/>
    <property type="evidence" value="ECO:0007669"/>
    <property type="project" value="TreeGrafter"/>
</dbReference>
<reference evidence="5 6" key="1">
    <citation type="submission" date="2020-10" db="EMBL/GenBank/DDBJ databases">
        <title>Connecting structure to function with the recovery of over 1000 high-quality activated sludge metagenome-assembled genomes encoding full-length rRNA genes using long-read sequencing.</title>
        <authorList>
            <person name="Singleton C.M."/>
            <person name="Petriglieri F."/>
            <person name="Kristensen J.M."/>
            <person name="Kirkegaard R.H."/>
            <person name="Michaelsen T.Y."/>
            <person name="Andersen M.H."/>
            <person name="Karst S.M."/>
            <person name="Dueholm M.S."/>
            <person name="Nielsen P.H."/>
            <person name="Albertsen M."/>
        </authorList>
    </citation>
    <scope>NUCLEOTIDE SEQUENCE [LARGE SCALE GENOMIC DNA]</scope>
    <source>
        <strain evidence="5">Lyne_18-Q3-R50-59_MAXAC.006</strain>
    </source>
</reference>
<dbReference type="InterPro" id="IPR009000">
    <property type="entry name" value="Transl_B-barrel_sf"/>
</dbReference>
<dbReference type="FunFam" id="3.30.70.870:FF:000003">
    <property type="entry name" value="GTP-binding protein TypA"/>
    <property type="match status" value="1"/>
</dbReference>
<keyword evidence="1" id="KW-0547">Nucleotide-binding</keyword>
<dbReference type="Gene3D" id="2.40.50.250">
    <property type="entry name" value="bipa protein"/>
    <property type="match status" value="1"/>
</dbReference>